<evidence type="ECO:0000313" key="1">
    <source>
        <dbReference type="EMBL" id="QKU33465.1"/>
    </source>
</evidence>
<dbReference type="GeneID" id="80516756"/>
<name>A0A6N1NCT5_9VIRU</name>
<dbReference type="InterPro" id="IPR008983">
    <property type="entry name" value="Tumour_necrosis_fac-like_dom"/>
</dbReference>
<dbReference type="RefSeq" id="YP_010780065.1">
    <property type="nucleotide sequence ID" value="NC_075038.1"/>
</dbReference>
<dbReference type="Gene3D" id="2.60.120.40">
    <property type="match status" value="1"/>
</dbReference>
<reference evidence="1" key="1">
    <citation type="submission" date="2017-06" db="EMBL/GenBank/DDBJ databases">
        <authorList>
            <person name="Assis F.L."/>
            <person name="Abrahao J.S."/>
            <person name="Silva L."/>
            <person name="Khalil J.B."/>
            <person name="Rodrigues R."/>
            <person name="Silva L.S."/>
            <person name="Boratto P."/>
            <person name="Andrade M."/>
            <person name="Kroon E.G."/>
            <person name="Ribeiro B."/>
            <person name="Bergier I."/>
            <person name="Seligmann H."/>
            <person name="Ghigo E."/>
            <person name="Colson P."/>
            <person name="Levasseur A."/>
            <person name="Raoult D."/>
            <person name="Scola B.L."/>
        </authorList>
    </citation>
    <scope>NUCLEOTIDE SEQUENCE</scope>
    <source>
        <strain evidence="1">Deep ocean</strain>
    </source>
</reference>
<proteinExistence type="predicted"/>
<organism evidence="1">
    <name type="scientific">Tupanvirus deep ocean</name>
    <dbReference type="NCBI Taxonomy" id="2126984"/>
    <lineage>
        <taxon>Viruses</taxon>
        <taxon>Varidnaviria</taxon>
        <taxon>Bamfordvirae</taxon>
        <taxon>Nucleocytoviricota</taxon>
        <taxon>Megaviricetes</taxon>
        <taxon>Imitervirales</taxon>
        <taxon>Mimiviridae</taxon>
        <taxon>Megamimivirinae</taxon>
        <taxon>Tupanvirus</taxon>
        <taxon>Tupanvirus altamarinense</taxon>
    </lineage>
</organism>
<sequence>MSAKKRCFNYCNDCVNGKSQWKIVEVDSSDAEWHKLKKEHCVPCEPKPCFEKPVCEKEKKKPCPEKKIKCCKGEKGEKGERGSAANYACTLISVKNPDSQLIIPEAPVTPAAILPAAIVGEAVDLTGWTDIVPDALNAFDNATGTYTAPETGDYQVSLVVNYETSVPLNVTPTLNDVPIIELYDVATDAHIVGSQFPTINIVVTIPPFSSGEPPIDVAVVTIIAKAQVIINAVIPLVAGQRIRFRAVTNGLVYNPPIGVGVQQIIPPLPPRIDFSPENGSDTTLSIYKLRNSPIVTINCNN</sequence>
<protein>
    <submittedName>
        <fullName evidence="1">Mg749 protein</fullName>
    </submittedName>
</protein>
<dbReference type="EMBL" id="MF405918">
    <property type="protein sequence ID" value="QKU33465.1"/>
    <property type="molecule type" value="Genomic_DNA"/>
</dbReference>
<dbReference type="KEGG" id="vg:80516756"/>
<accession>A0A6N1NCT5</accession>
<dbReference type="SUPFAM" id="SSF49842">
    <property type="entry name" value="TNF-like"/>
    <property type="match status" value="1"/>
</dbReference>
<reference evidence="1" key="2">
    <citation type="journal article" date="2018" name="Nat. Commun.">
        <title>Tailed giant Tupanvirus possesses the most complete translational apparatus of the known virosphere.</title>
        <authorList>
            <person name="Abrahao J."/>
            <person name="Silva L."/>
            <person name="Silva L.S."/>
            <person name="Khalil J.Y.B."/>
            <person name="Rodrigues R."/>
            <person name="Arantes T."/>
            <person name="Assis F."/>
            <person name="Boratto P."/>
            <person name="Andrade M."/>
            <person name="Kroon E.G."/>
            <person name="Ribeiro B."/>
            <person name="Bergier I."/>
            <person name="Seligmann H."/>
            <person name="Ghigo E."/>
            <person name="Colson P."/>
            <person name="Levasseur A."/>
            <person name="Kroemer G."/>
            <person name="Raoult D."/>
            <person name="La Scola B."/>
        </authorList>
    </citation>
    <scope>NUCLEOTIDE SEQUENCE [LARGE SCALE GENOMIC DNA]</scope>
    <source>
        <strain evidence="1">Deep ocean</strain>
    </source>
</reference>